<organism evidence="10 11">
    <name type="scientific">Adhaeretor mobilis</name>
    <dbReference type="NCBI Taxonomy" id="1930276"/>
    <lineage>
        <taxon>Bacteria</taxon>
        <taxon>Pseudomonadati</taxon>
        <taxon>Planctomycetota</taxon>
        <taxon>Planctomycetia</taxon>
        <taxon>Pirellulales</taxon>
        <taxon>Lacipirellulaceae</taxon>
        <taxon>Adhaeretor</taxon>
    </lineage>
</organism>
<feature type="domain" description="Peptidase S49" evidence="9">
    <location>
        <begin position="387"/>
        <end position="536"/>
    </location>
</feature>
<reference evidence="10 11" key="1">
    <citation type="submission" date="2019-02" db="EMBL/GenBank/DDBJ databases">
        <title>Deep-cultivation of Planctomycetes and their phenomic and genomic characterization uncovers novel biology.</title>
        <authorList>
            <person name="Wiegand S."/>
            <person name="Jogler M."/>
            <person name="Boedeker C."/>
            <person name="Pinto D."/>
            <person name="Vollmers J."/>
            <person name="Rivas-Marin E."/>
            <person name="Kohn T."/>
            <person name="Peeters S.H."/>
            <person name="Heuer A."/>
            <person name="Rast P."/>
            <person name="Oberbeckmann S."/>
            <person name="Bunk B."/>
            <person name="Jeske O."/>
            <person name="Meyerdierks A."/>
            <person name="Storesund J.E."/>
            <person name="Kallscheuer N."/>
            <person name="Luecker S."/>
            <person name="Lage O.M."/>
            <person name="Pohl T."/>
            <person name="Merkel B.J."/>
            <person name="Hornburger P."/>
            <person name="Mueller R.-W."/>
            <person name="Bruemmer F."/>
            <person name="Labrenz M."/>
            <person name="Spormann A.M."/>
            <person name="Op den Camp H."/>
            <person name="Overmann J."/>
            <person name="Amann R."/>
            <person name="Jetten M.S.M."/>
            <person name="Mascher T."/>
            <person name="Medema M.H."/>
            <person name="Devos D.P."/>
            <person name="Kaster A.-K."/>
            <person name="Ovreas L."/>
            <person name="Rohde M."/>
            <person name="Galperin M.Y."/>
            <person name="Jogler C."/>
        </authorList>
    </citation>
    <scope>NUCLEOTIDE SEQUENCE [LARGE SCALE GENOMIC DNA]</scope>
    <source>
        <strain evidence="10 11">HG15A2</strain>
    </source>
</reference>
<keyword evidence="4 10" id="KW-0378">Hydrolase</keyword>
<dbReference type="EMBL" id="CP036263">
    <property type="protein sequence ID" value="QDS97890.1"/>
    <property type="molecule type" value="Genomic_DNA"/>
</dbReference>
<dbReference type="SUPFAM" id="SSF52096">
    <property type="entry name" value="ClpP/crotonase"/>
    <property type="match status" value="2"/>
</dbReference>
<feature type="active site" description="Nucleophile" evidence="7">
    <location>
        <position position="403"/>
    </location>
</feature>
<dbReference type="InterPro" id="IPR004634">
    <property type="entry name" value="Pept_S49_pIV"/>
</dbReference>
<dbReference type="GO" id="GO:0006465">
    <property type="term" value="P:signal peptide processing"/>
    <property type="evidence" value="ECO:0007669"/>
    <property type="project" value="InterPro"/>
</dbReference>
<keyword evidence="5" id="KW-0720">Serine protease</keyword>
<dbReference type="OrthoDB" id="9764363at2"/>
<accession>A0A517MSM8</accession>
<evidence type="ECO:0000256" key="3">
    <source>
        <dbReference type="ARBA" id="ARBA00022670"/>
    </source>
</evidence>
<dbReference type="Gene3D" id="6.20.330.10">
    <property type="match status" value="1"/>
</dbReference>
<keyword evidence="11" id="KW-1185">Reference proteome</keyword>
<feature type="chain" id="PRO_5022113800" evidence="8">
    <location>
        <begin position="26"/>
        <end position="615"/>
    </location>
</feature>
<dbReference type="CDD" id="cd07018">
    <property type="entry name" value="S49_SppA_67K_type"/>
    <property type="match status" value="1"/>
</dbReference>
<name>A0A517MSM8_9BACT</name>
<dbReference type="GO" id="GO:0016020">
    <property type="term" value="C:membrane"/>
    <property type="evidence" value="ECO:0007669"/>
    <property type="project" value="UniProtKB-SubCell"/>
</dbReference>
<dbReference type="NCBIfam" id="TIGR00705">
    <property type="entry name" value="SppA_67K"/>
    <property type="match status" value="1"/>
</dbReference>
<dbReference type="NCBIfam" id="TIGR00706">
    <property type="entry name" value="SppA_dom"/>
    <property type="match status" value="1"/>
</dbReference>
<dbReference type="GO" id="GO:0008236">
    <property type="term" value="F:serine-type peptidase activity"/>
    <property type="evidence" value="ECO:0007669"/>
    <property type="project" value="UniProtKB-KW"/>
</dbReference>
<keyword evidence="3 10" id="KW-0645">Protease</keyword>
<dbReference type="InterPro" id="IPR047217">
    <property type="entry name" value="S49_SppA_67K_type_N"/>
</dbReference>
<evidence type="ECO:0000256" key="7">
    <source>
        <dbReference type="PIRSR" id="PIRSR001217-1"/>
    </source>
</evidence>
<dbReference type="AlphaFoldDB" id="A0A517MSM8"/>
<comment type="subcellular location">
    <subcellularLocation>
        <location evidence="1">Membrane</location>
    </subcellularLocation>
</comment>
<feature type="active site" description="Proton donor/acceptor" evidence="7">
    <location>
        <position position="191"/>
    </location>
</feature>
<dbReference type="RefSeq" id="WP_145058624.1">
    <property type="nucleotide sequence ID" value="NZ_CP036263.1"/>
</dbReference>
<evidence type="ECO:0000256" key="1">
    <source>
        <dbReference type="ARBA" id="ARBA00004370"/>
    </source>
</evidence>
<evidence type="ECO:0000259" key="9">
    <source>
        <dbReference type="Pfam" id="PF01343"/>
    </source>
</evidence>
<keyword evidence="8" id="KW-0732">Signal</keyword>
<dbReference type="InterPro" id="IPR004635">
    <property type="entry name" value="Pept_S49_SppA"/>
</dbReference>
<dbReference type="PANTHER" id="PTHR33209:SF1">
    <property type="entry name" value="PEPTIDASE S49 DOMAIN-CONTAINING PROTEIN"/>
    <property type="match status" value="1"/>
</dbReference>
<evidence type="ECO:0000256" key="5">
    <source>
        <dbReference type="ARBA" id="ARBA00022825"/>
    </source>
</evidence>
<keyword evidence="6" id="KW-0472">Membrane</keyword>
<dbReference type="InterPro" id="IPR002142">
    <property type="entry name" value="Peptidase_S49"/>
</dbReference>
<sequence precursor="true">MPKSLTALLASLTVSLCLAPVCSSAKEGNSAVADKADAAKSADEKPEKQPTKIRLAHIAIKGELPESPGQMSLFGDLGVDLRKTIARIDKAAEDAKIDGIILEIHNGVGRGKLNELRSAIKRAKVSGKKVYAHLETAISTQYQLAAACDEIVMPSSGMVFVPGVRGDFTFYKDMLAKLGVEADMIYVGEYKGAAESLMRDSLSEPVRENLSAMIDDLFDQLVAGIAADRQMTVEAAREAIDRGLLTAEDAKEAGLVDRLEYADEFRDRLKGQYKADKLVYVMNYAKKKVDTDFSGPMGMMKLFQAMLGGDSKRTASGPKIAIVYAVGPIMSGKSENSPFGGQSMGSDTIVKALNEAAADENVKAIVLRVNSPGGSALASDLMWRATQATDKPIIASMGDVAASGGYYISMGCDRIFAEPGTVTGSIGVVGGKIAMGGLYEKIGMDTESISRGKNSGIFSATEKFTESERAAIESMMQRTYEQFTTKAAEGRGMEIEALEELAKGQVYTGRDAKRIGLVDELGTLKDAVQAARTMAGLGADDDVQMKILPEPENPFDALFGMDSDAQKEVSLEMRLLAELFGNTRGLKSHLRQVLQLQRVFQEPVATMMPFTLEIQ</sequence>
<dbReference type="Proteomes" id="UP000319852">
    <property type="component" value="Chromosome"/>
</dbReference>
<feature type="domain" description="Peptidase S49" evidence="9">
    <location>
        <begin position="124"/>
        <end position="272"/>
    </location>
</feature>
<dbReference type="EC" id="3.4.21.-" evidence="10"/>
<dbReference type="InterPro" id="IPR047272">
    <property type="entry name" value="S49_SppA_C"/>
</dbReference>
<gene>
    <name evidence="10" type="primary">sppA_1</name>
    <name evidence="10" type="ORF">HG15A2_11580</name>
</gene>
<dbReference type="InterPro" id="IPR029045">
    <property type="entry name" value="ClpP/crotonase-like_dom_sf"/>
</dbReference>
<dbReference type="CDD" id="cd07023">
    <property type="entry name" value="S49_Sppa_N_C"/>
    <property type="match status" value="1"/>
</dbReference>
<dbReference type="PANTHER" id="PTHR33209">
    <property type="entry name" value="PROTEASE 4"/>
    <property type="match status" value="1"/>
</dbReference>
<evidence type="ECO:0000256" key="2">
    <source>
        <dbReference type="ARBA" id="ARBA00008683"/>
    </source>
</evidence>
<evidence type="ECO:0000256" key="4">
    <source>
        <dbReference type="ARBA" id="ARBA00022801"/>
    </source>
</evidence>
<dbReference type="Pfam" id="PF01343">
    <property type="entry name" value="Peptidase_S49"/>
    <property type="match status" value="2"/>
</dbReference>
<evidence type="ECO:0000256" key="6">
    <source>
        <dbReference type="ARBA" id="ARBA00023136"/>
    </source>
</evidence>
<comment type="similarity">
    <text evidence="2">Belongs to the peptidase S49 family.</text>
</comment>
<evidence type="ECO:0000313" key="10">
    <source>
        <dbReference type="EMBL" id="QDS97890.1"/>
    </source>
</evidence>
<feature type="signal peptide" evidence="8">
    <location>
        <begin position="1"/>
        <end position="25"/>
    </location>
</feature>
<protein>
    <submittedName>
        <fullName evidence="10">Protease 4</fullName>
        <ecNumber evidence="10">3.4.21.-</ecNumber>
    </submittedName>
</protein>
<evidence type="ECO:0000256" key="8">
    <source>
        <dbReference type="SAM" id="SignalP"/>
    </source>
</evidence>
<dbReference type="KEGG" id="amob:HG15A2_11580"/>
<proteinExistence type="inferred from homology"/>
<evidence type="ECO:0000313" key="11">
    <source>
        <dbReference type="Proteomes" id="UP000319852"/>
    </source>
</evidence>
<dbReference type="PIRSF" id="PIRSF001217">
    <property type="entry name" value="Protease_4_SppA"/>
    <property type="match status" value="1"/>
</dbReference>
<dbReference type="Gene3D" id="3.90.226.10">
    <property type="entry name" value="2-enoyl-CoA Hydratase, Chain A, domain 1"/>
    <property type="match status" value="3"/>
</dbReference>